<reference evidence="3 4" key="1">
    <citation type="submission" date="2019-11" db="EMBL/GenBank/DDBJ databases">
        <authorList>
            <person name="Cao P."/>
        </authorList>
    </citation>
    <scope>NUCLEOTIDE SEQUENCE [LARGE SCALE GENOMIC DNA]</scope>
    <source>
        <strain evidence="3 4">NEAU-AAG5</strain>
    </source>
</reference>
<evidence type="ECO:0000256" key="1">
    <source>
        <dbReference type="SAM" id="MobiDB-lite"/>
    </source>
</evidence>
<dbReference type="RefSeq" id="WP_156217284.1">
    <property type="nucleotide sequence ID" value="NZ_WOFH01000005.1"/>
</dbReference>
<protein>
    <submittedName>
        <fullName evidence="3">Uncharacterized protein</fullName>
    </submittedName>
</protein>
<feature type="region of interest" description="Disordered" evidence="1">
    <location>
        <begin position="60"/>
        <end position="82"/>
    </location>
</feature>
<feature type="chain" id="PRO_5029896525" evidence="2">
    <location>
        <begin position="28"/>
        <end position="218"/>
    </location>
</feature>
<feature type="signal peptide" evidence="2">
    <location>
        <begin position="1"/>
        <end position="27"/>
    </location>
</feature>
<dbReference type="EMBL" id="WOFH01000005">
    <property type="protein sequence ID" value="MUN38129.1"/>
    <property type="molecule type" value="Genomic_DNA"/>
</dbReference>
<dbReference type="Proteomes" id="UP000432015">
    <property type="component" value="Unassembled WGS sequence"/>
</dbReference>
<evidence type="ECO:0000256" key="2">
    <source>
        <dbReference type="SAM" id="SignalP"/>
    </source>
</evidence>
<accession>A0A7K1L165</accession>
<evidence type="ECO:0000313" key="4">
    <source>
        <dbReference type="Proteomes" id="UP000432015"/>
    </source>
</evidence>
<evidence type="ECO:0000313" key="3">
    <source>
        <dbReference type="EMBL" id="MUN38129.1"/>
    </source>
</evidence>
<keyword evidence="2" id="KW-0732">Signal</keyword>
<proteinExistence type="predicted"/>
<comment type="caution">
    <text evidence="3">The sequence shown here is derived from an EMBL/GenBank/DDBJ whole genome shotgun (WGS) entry which is preliminary data.</text>
</comment>
<sequence length="218" mass="21044">MKRSAISMLSVSVLAGALTLSTVPAHAAPPAPGGGPVGCALDGAADLPLGALGDRPGDCLRADRHAGRQAGKPAPSPLDTAGKLVRTTQKVTHTASKVTNRLGVAGAAPVGRYANARKAQVGGAPALPGGRFANGSLGQGGGILGVPDVPGVVRSADAAGLPVGSSMLFPPAGRRALRDPAPGGDLLGQVGQTANSATGGVGGVQQSVGQVVTVLKAS</sequence>
<name>A0A7K1L165_9ACTN</name>
<gene>
    <name evidence="3" type="ORF">GNZ18_16150</name>
</gene>
<organism evidence="3 4">
    <name type="scientific">Actinomadura litoris</name>
    <dbReference type="NCBI Taxonomy" id="2678616"/>
    <lineage>
        <taxon>Bacteria</taxon>
        <taxon>Bacillati</taxon>
        <taxon>Actinomycetota</taxon>
        <taxon>Actinomycetes</taxon>
        <taxon>Streptosporangiales</taxon>
        <taxon>Thermomonosporaceae</taxon>
        <taxon>Actinomadura</taxon>
    </lineage>
</organism>
<dbReference type="AlphaFoldDB" id="A0A7K1L165"/>
<keyword evidence="4" id="KW-1185">Reference proteome</keyword>